<dbReference type="InterPro" id="IPR001680">
    <property type="entry name" value="WD40_rpt"/>
</dbReference>
<dbReference type="PANTHER" id="PTHR35807">
    <property type="entry name" value="TRANSCRIPTIONAL REGULATOR REDD-RELATED"/>
    <property type="match status" value="1"/>
</dbReference>
<evidence type="ECO:0000256" key="4">
    <source>
        <dbReference type="ARBA" id="ARBA00023015"/>
    </source>
</evidence>
<comment type="caution">
    <text evidence="11">The sequence shown here is derived from an EMBL/GenBank/DDBJ whole genome shotgun (WGS) entry which is preliminary data.</text>
</comment>
<dbReference type="Gene3D" id="1.10.10.10">
    <property type="entry name" value="Winged helix-like DNA-binding domain superfamily/Winged helix DNA-binding domain"/>
    <property type="match status" value="1"/>
</dbReference>
<evidence type="ECO:0000313" key="12">
    <source>
        <dbReference type="Proteomes" id="UP000295198"/>
    </source>
</evidence>
<evidence type="ECO:0000256" key="2">
    <source>
        <dbReference type="ARBA" id="ARBA00022574"/>
    </source>
</evidence>
<dbReference type="SUPFAM" id="SSF50969">
    <property type="entry name" value="YVTN repeat-like/Quinoprotein amine dehydrogenase"/>
    <property type="match status" value="1"/>
</dbReference>
<dbReference type="EMBL" id="SDKM01000001">
    <property type="protein sequence ID" value="RYP88931.1"/>
    <property type="molecule type" value="Genomic_DNA"/>
</dbReference>
<dbReference type="InterPro" id="IPR049052">
    <property type="entry name" value="nSTAND1"/>
</dbReference>
<dbReference type="SMART" id="SM00320">
    <property type="entry name" value="WD40"/>
    <property type="match status" value="5"/>
</dbReference>
<dbReference type="InterPro" id="IPR027417">
    <property type="entry name" value="P-loop_NTPase"/>
</dbReference>
<feature type="coiled-coil region" evidence="9">
    <location>
        <begin position="664"/>
        <end position="691"/>
    </location>
</feature>
<evidence type="ECO:0000256" key="6">
    <source>
        <dbReference type="ARBA" id="ARBA00023163"/>
    </source>
</evidence>
<dbReference type="SUPFAM" id="SSF48452">
    <property type="entry name" value="TPR-like"/>
    <property type="match status" value="1"/>
</dbReference>
<dbReference type="InterPro" id="IPR036322">
    <property type="entry name" value="WD40_repeat_dom_sf"/>
</dbReference>
<evidence type="ECO:0000256" key="1">
    <source>
        <dbReference type="ARBA" id="ARBA00005820"/>
    </source>
</evidence>
<dbReference type="GO" id="GO:0005829">
    <property type="term" value="C:cytosol"/>
    <property type="evidence" value="ECO:0007669"/>
    <property type="project" value="UniProtKB-ARBA"/>
</dbReference>
<dbReference type="PROSITE" id="PS51755">
    <property type="entry name" value="OMPR_PHOB"/>
    <property type="match status" value="1"/>
</dbReference>
<dbReference type="GO" id="GO:0000160">
    <property type="term" value="P:phosphorelay signal transduction system"/>
    <property type="evidence" value="ECO:0007669"/>
    <property type="project" value="InterPro"/>
</dbReference>
<dbReference type="RefSeq" id="WP_134712932.1">
    <property type="nucleotide sequence ID" value="NZ_SDKM01000001.1"/>
</dbReference>
<accession>A0A4Q4ZMT2</accession>
<dbReference type="Pfam" id="PF20703">
    <property type="entry name" value="nSTAND1"/>
    <property type="match status" value="1"/>
</dbReference>
<dbReference type="OrthoDB" id="134501at2"/>
<dbReference type="Pfam" id="PF03704">
    <property type="entry name" value="BTAD"/>
    <property type="match status" value="1"/>
</dbReference>
<comment type="similarity">
    <text evidence="1">Belongs to the AfsR/DnrI/RedD regulatory family.</text>
</comment>
<evidence type="ECO:0000256" key="9">
    <source>
        <dbReference type="SAM" id="Coils"/>
    </source>
</evidence>
<dbReference type="SUPFAM" id="SSF50978">
    <property type="entry name" value="WD40 repeat-like"/>
    <property type="match status" value="1"/>
</dbReference>
<evidence type="ECO:0000256" key="5">
    <source>
        <dbReference type="ARBA" id="ARBA00023125"/>
    </source>
</evidence>
<dbReference type="SUPFAM" id="SSF52540">
    <property type="entry name" value="P-loop containing nucleoside triphosphate hydrolases"/>
    <property type="match status" value="1"/>
</dbReference>
<evidence type="ECO:0000256" key="8">
    <source>
        <dbReference type="PROSITE-ProRule" id="PRU01091"/>
    </source>
</evidence>
<dbReference type="InterPro" id="IPR011044">
    <property type="entry name" value="Quino_amine_DH_bsu"/>
</dbReference>
<protein>
    <recommendedName>
        <fullName evidence="10">OmpR/PhoB-type domain-containing protein</fullName>
    </recommendedName>
</protein>
<keyword evidence="3" id="KW-0677">Repeat</keyword>
<dbReference type="PANTHER" id="PTHR35807:SF1">
    <property type="entry name" value="TRANSCRIPTIONAL REGULATOR REDD"/>
    <property type="match status" value="1"/>
</dbReference>
<feature type="repeat" description="WD" evidence="7">
    <location>
        <begin position="1015"/>
        <end position="1046"/>
    </location>
</feature>
<keyword evidence="2 7" id="KW-0853">WD repeat</keyword>
<dbReference type="Proteomes" id="UP000295198">
    <property type="component" value="Unassembled WGS sequence"/>
</dbReference>
<dbReference type="PROSITE" id="PS50294">
    <property type="entry name" value="WD_REPEATS_REGION"/>
    <property type="match status" value="1"/>
</dbReference>
<sequence length="1474" mass="158269">MRCGVLGPLEVLDDDGARISVPGAKERLLLAVLAAESPHVVGVDRLVDDLWNGDPPRTAVKSLQAHVVRLRSALEPDRPAGSPGRYVVRRQSGYALAVEDGGLDVRRFTELSARGRALLSSGDHALAAEALSAALGLWRGAPYADWPDAEFAVGERNRLEGVRSNTLGWWLEARLALGQHLDVVPELQRLTAEHPTDERWWSLLALALYRAGRQGDALAAVRDARATLADELGVDPGPELTRIEEGILRQDPALDLEQETSTQQAGAAESAVLVGCPYKGLAAYQFEDRDLFRGRDRLVSRLVGALVDSRLLVVAGSSGVGKSSLVRAGLLPALADGALPGSRGWSALVTTPGPHPVDALAALLVDDPQPPRVLVCDQLEELWSPVVDAAERIAFLDTVLGLVDDGGVARCVLVVRGDHVGRLAEHASMAERMVGALTLAAPPDDAELREVVEGPAAAAGLAVEPDLVEAVLRDVVGRPGALPLLSAALVGTWERRRGRLLTLAGYLEAGGVAGAVAASAEAAYAGFDAEEQEAARQVLVRLAEQDDGGGLRRRRMSMAEIAPTDDPGSTHRRVVEALAGHRLLTLDGDDVEVAHEALLVAWPRLVRWLEDDSVGRAVRRRLAPDALEWEHDGRPREQLYRGARLQAVADWIDAPGSGATVVEHAFVAAARDQAEQELREARARVETEAAARRRTRRLATGLTAVLVLALAATAVAVVFQRSADRRAAEAETAQKIADANRLAAQSTGARSLDLSLLLAANALRTADTPATEDGLLDALVAHRRATEVHPAPTGTEDVSFSIDHRVGYASLGGPSPQLLSWRIDGSERPRVLARWRAWSIDAAPDGRSVAGAGETDDFEPRLAVYSEDGDLLREWVGVDVLGGYPSGIAFAPSGRLRMVTIDSDERSRRFATLREADVDTGRVRTIRRLLGPWSEKFWPGSWSTSDRSRIVTWRDDDQSRVVLHDVATGRRTRVHLVHRDARSVFFAALPNGTMQVWSDGVLTRYDDRGRLAQTLGGHDFPISNLLVLPNGRRGVTVGGEGEVRLWAISRTGDWTPAEVLAGHTGEVRYVEAANDGRRIMTLSTDGTMIGWDLGGAAGFGAAYPALGDGWISNRVLVVDPGHLVVAPLRSFARSLTPVPTQRLHVAFVDPGTGEQVARVPVGKTGADAFFGSSLAVSPDARRVAVTGIWWTTVIDARTRDVVARIRLPAPAWAADQPGEAAWSSVWSRDGSRLLLGAVGRREGDEGDIVVVDPSTGRVDRRVRVPGGAQVMEWSPDGKVLAVGSEAYARVTLLDANLRRLRVVRLAASDYPFDLAFSADGSRLAVGGALGNVSVVDTSTWELLHEPGLVHSSAVVDVAWLADGKTVVASGMDERASLYDSSRDLVRAGPFPASDRPPDGRGYAYIVPGADDELVLSGGDQPGHRYPLDPAIWLVAACRIAGRDLTRAEWRTYLPDRPYRRTCAEILGVEAGQRR</sequence>
<evidence type="ECO:0000259" key="10">
    <source>
        <dbReference type="PROSITE" id="PS51755"/>
    </source>
</evidence>
<dbReference type="SUPFAM" id="SSF46894">
    <property type="entry name" value="C-terminal effector domain of the bipartite response regulators"/>
    <property type="match status" value="1"/>
</dbReference>
<proteinExistence type="inferred from homology"/>
<feature type="DNA-binding region" description="OmpR/PhoB-type" evidence="8">
    <location>
        <begin position="1"/>
        <end position="98"/>
    </location>
</feature>
<dbReference type="GO" id="GO:0003677">
    <property type="term" value="F:DNA binding"/>
    <property type="evidence" value="ECO:0007669"/>
    <property type="project" value="UniProtKB-UniRule"/>
</dbReference>
<dbReference type="PROSITE" id="PS00678">
    <property type="entry name" value="WD_REPEATS_1"/>
    <property type="match status" value="1"/>
</dbReference>
<keyword evidence="5 8" id="KW-0238">DNA-binding</keyword>
<dbReference type="InterPro" id="IPR001867">
    <property type="entry name" value="OmpR/PhoB-type_DNA-bd"/>
</dbReference>
<dbReference type="InterPro" id="IPR051677">
    <property type="entry name" value="AfsR-DnrI-RedD_regulator"/>
</dbReference>
<dbReference type="Gene3D" id="2.130.10.10">
    <property type="entry name" value="YVTN repeat-like/Quinoprotein amine dehydrogenase"/>
    <property type="match status" value="3"/>
</dbReference>
<keyword evidence="9" id="KW-0175">Coiled coil</keyword>
<keyword evidence="12" id="KW-1185">Reference proteome</keyword>
<dbReference type="GO" id="GO:0006355">
    <property type="term" value="P:regulation of DNA-templated transcription"/>
    <property type="evidence" value="ECO:0007669"/>
    <property type="project" value="InterPro"/>
</dbReference>
<dbReference type="InterPro" id="IPR015943">
    <property type="entry name" value="WD40/YVTN_repeat-like_dom_sf"/>
</dbReference>
<dbReference type="InterPro" id="IPR019775">
    <property type="entry name" value="WD40_repeat_CS"/>
</dbReference>
<keyword evidence="6" id="KW-0804">Transcription</keyword>
<evidence type="ECO:0000256" key="7">
    <source>
        <dbReference type="PROSITE-ProRule" id="PRU00221"/>
    </source>
</evidence>
<dbReference type="Pfam" id="PF00400">
    <property type="entry name" value="WD40"/>
    <property type="match status" value="1"/>
</dbReference>
<keyword evidence="4" id="KW-0805">Transcription regulation</keyword>
<evidence type="ECO:0000256" key="3">
    <source>
        <dbReference type="ARBA" id="ARBA00022737"/>
    </source>
</evidence>
<dbReference type="SMART" id="SM00862">
    <property type="entry name" value="Trans_reg_C"/>
    <property type="match status" value="1"/>
</dbReference>
<organism evidence="11 12">
    <name type="scientific">Nocardioides guangzhouensis</name>
    <dbReference type="NCBI Taxonomy" id="2497878"/>
    <lineage>
        <taxon>Bacteria</taxon>
        <taxon>Bacillati</taxon>
        <taxon>Actinomycetota</taxon>
        <taxon>Actinomycetes</taxon>
        <taxon>Propionibacteriales</taxon>
        <taxon>Nocardioidaceae</taxon>
        <taxon>Nocardioides</taxon>
    </lineage>
</organism>
<dbReference type="Gene3D" id="1.25.40.10">
    <property type="entry name" value="Tetratricopeptide repeat domain"/>
    <property type="match status" value="1"/>
</dbReference>
<name>A0A4Q4ZMT2_9ACTN</name>
<dbReference type="InterPro" id="IPR016032">
    <property type="entry name" value="Sig_transdc_resp-reg_C-effctor"/>
</dbReference>
<dbReference type="PROSITE" id="PS50082">
    <property type="entry name" value="WD_REPEATS_2"/>
    <property type="match status" value="2"/>
</dbReference>
<evidence type="ECO:0000313" key="11">
    <source>
        <dbReference type="EMBL" id="RYP88931.1"/>
    </source>
</evidence>
<dbReference type="Pfam" id="PF00486">
    <property type="entry name" value="Trans_reg_C"/>
    <property type="match status" value="1"/>
</dbReference>
<dbReference type="SMART" id="SM01043">
    <property type="entry name" value="BTAD"/>
    <property type="match status" value="1"/>
</dbReference>
<dbReference type="InterPro" id="IPR005158">
    <property type="entry name" value="BTAD"/>
</dbReference>
<feature type="domain" description="OmpR/PhoB-type" evidence="10">
    <location>
        <begin position="1"/>
        <end position="98"/>
    </location>
</feature>
<feature type="repeat" description="WD" evidence="7">
    <location>
        <begin position="1060"/>
        <end position="1093"/>
    </location>
</feature>
<gene>
    <name evidence="11" type="ORF">EKO23_00375</name>
</gene>
<reference evidence="11 12" key="1">
    <citation type="submission" date="2019-01" db="EMBL/GenBank/DDBJ databases">
        <title>Nocardioides guangzhouensis sp. nov., an actinobacterium isolated from soil.</title>
        <authorList>
            <person name="Fu Y."/>
            <person name="Cai Y."/>
            <person name="Lin Z."/>
            <person name="Chen P."/>
        </authorList>
    </citation>
    <scope>NUCLEOTIDE SEQUENCE [LARGE SCALE GENOMIC DNA]</scope>
    <source>
        <strain evidence="11 12">130</strain>
    </source>
</reference>
<dbReference type="CDD" id="cd15831">
    <property type="entry name" value="BTAD"/>
    <property type="match status" value="1"/>
</dbReference>
<dbReference type="InterPro" id="IPR036388">
    <property type="entry name" value="WH-like_DNA-bd_sf"/>
</dbReference>
<dbReference type="InterPro" id="IPR011990">
    <property type="entry name" value="TPR-like_helical_dom_sf"/>
</dbReference>